<dbReference type="AlphaFoldDB" id="A0A327ZN65"/>
<dbReference type="OrthoDB" id="3297112at2"/>
<dbReference type="InterPro" id="IPR001919">
    <property type="entry name" value="CBD2"/>
</dbReference>
<dbReference type="GO" id="GO:0004553">
    <property type="term" value="F:hydrolase activity, hydrolyzing O-glycosyl compounds"/>
    <property type="evidence" value="ECO:0007669"/>
    <property type="project" value="InterPro"/>
</dbReference>
<keyword evidence="4" id="KW-1185">Reference proteome</keyword>
<reference evidence="3 4" key="1">
    <citation type="submission" date="2018-06" db="EMBL/GenBank/DDBJ databases">
        <title>Genomic Encyclopedia of Type Strains, Phase III (KMG-III): the genomes of soil and plant-associated and newly described type strains.</title>
        <authorList>
            <person name="Whitman W."/>
        </authorList>
    </citation>
    <scope>NUCLEOTIDE SEQUENCE [LARGE SCALE GENOMIC DNA]</scope>
    <source>
        <strain evidence="3 4">CGMCC 4.7090</strain>
    </source>
</reference>
<evidence type="ECO:0000259" key="2">
    <source>
        <dbReference type="PROSITE" id="PS51173"/>
    </source>
</evidence>
<protein>
    <submittedName>
        <fullName evidence="3">Cellulose binding domain-containing protein</fullName>
    </submittedName>
</protein>
<dbReference type="Pfam" id="PF00553">
    <property type="entry name" value="CBM_2"/>
    <property type="match status" value="1"/>
</dbReference>
<dbReference type="SUPFAM" id="SSF49384">
    <property type="entry name" value="Carbohydrate-binding domain"/>
    <property type="match status" value="1"/>
</dbReference>
<dbReference type="InterPro" id="IPR008965">
    <property type="entry name" value="CBM2/CBM3_carb-bd_dom_sf"/>
</dbReference>
<dbReference type="RefSeq" id="WP_111648290.1">
    <property type="nucleotide sequence ID" value="NZ_JACHWI010000009.1"/>
</dbReference>
<feature type="region of interest" description="Disordered" evidence="1">
    <location>
        <begin position="72"/>
        <end position="148"/>
    </location>
</feature>
<dbReference type="SMART" id="SM00637">
    <property type="entry name" value="CBD_II"/>
    <property type="match status" value="1"/>
</dbReference>
<dbReference type="GO" id="GO:0030247">
    <property type="term" value="F:polysaccharide binding"/>
    <property type="evidence" value="ECO:0007669"/>
    <property type="project" value="UniProtKB-UniRule"/>
</dbReference>
<dbReference type="Gene3D" id="2.60.40.290">
    <property type="match status" value="1"/>
</dbReference>
<gene>
    <name evidence="3" type="ORF">B0I29_103263</name>
</gene>
<feature type="compositionally biased region" description="Low complexity" evidence="1">
    <location>
        <begin position="72"/>
        <end position="147"/>
    </location>
</feature>
<dbReference type="InterPro" id="IPR012291">
    <property type="entry name" value="CBM2_carb-bd_dom_sf"/>
</dbReference>
<dbReference type="GO" id="GO:0005975">
    <property type="term" value="P:carbohydrate metabolic process"/>
    <property type="evidence" value="ECO:0007669"/>
    <property type="project" value="InterPro"/>
</dbReference>
<evidence type="ECO:0000256" key="1">
    <source>
        <dbReference type="SAM" id="MobiDB-lite"/>
    </source>
</evidence>
<name>A0A327ZN65_9ACTN</name>
<dbReference type="PROSITE" id="PS51173">
    <property type="entry name" value="CBM2"/>
    <property type="match status" value="1"/>
</dbReference>
<comment type="caution">
    <text evidence="3">The sequence shown here is derived from an EMBL/GenBank/DDBJ whole genome shotgun (WGS) entry which is preliminary data.</text>
</comment>
<sequence length="251" mass="24506">MSKHAERRFTPARLILGLAAAVLVALVGLIVVRSGGGGSASAAGDPLLVHPSAGDLQAVENHIPLDEPLTTATAAAGASPSASSASASASPSASSSRSAGASVSPSSPAASPAASVPGAPAPTTAAPTPEKTTVPAAPKPTKTTPAPVNDLAVTYSTTATWRGGFIASVRIENEASASRDYSVTINYPSGSDVKVYGVWNTRASGGGEQVTLSGTLNAGAAITAGFQGGKDGDRNVRSPSCSVGGGTCRVS</sequence>
<organism evidence="3 4">
    <name type="scientific">Actinoplanes lutulentus</name>
    <dbReference type="NCBI Taxonomy" id="1287878"/>
    <lineage>
        <taxon>Bacteria</taxon>
        <taxon>Bacillati</taxon>
        <taxon>Actinomycetota</taxon>
        <taxon>Actinomycetes</taxon>
        <taxon>Micromonosporales</taxon>
        <taxon>Micromonosporaceae</taxon>
        <taxon>Actinoplanes</taxon>
    </lineage>
</organism>
<dbReference type="Proteomes" id="UP000249341">
    <property type="component" value="Unassembled WGS sequence"/>
</dbReference>
<evidence type="ECO:0000313" key="3">
    <source>
        <dbReference type="EMBL" id="RAK40231.1"/>
    </source>
</evidence>
<accession>A0A327ZN65</accession>
<feature type="domain" description="CBM2" evidence="2">
    <location>
        <begin position="144"/>
        <end position="251"/>
    </location>
</feature>
<evidence type="ECO:0000313" key="4">
    <source>
        <dbReference type="Proteomes" id="UP000249341"/>
    </source>
</evidence>
<feature type="region of interest" description="Disordered" evidence="1">
    <location>
        <begin position="230"/>
        <end position="251"/>
    </location>
</feature>
<proteinExistence type="predicted"/>
<dbReference type="EMBL" id="QLMJ01000003">
    <property type="protein sequence ID" value="RAK40231.1"/>
    <property type="molecule type" value="Genomic_DNA"/>
</dbReference>